<proteinExistence type="predicted"/>
<feature type="transmembrane region" description="Helical" evidence="1">
    <location>
        <begin position="207"/>
        <end position="225"/>
    </location>
</feature>
<keyword evidence="1" id="KW-0812">Transmembrane</keyword>
<sequence>MTFTLQFRLFIYLVLGFIAATVIGAVTHEAGHYMVAKKLGYEAKIRYASMQYKNTDYKAFRDFHFKNKEALKSKTDKAVMKKYSVLMHKARKTNVLVTLGGPIQTIITGTLGFFLLWFNRKKTGNKLTFLQWSFVFMAFFWSRQVANFFIGLYFLVIRGEWTSQGDETNISEYFRLPAWSLNLITATIAIVLLLIVVLKLIPKQQRFTFIVAGLTGSIIGFPLWMKLLGPAILP</sequence>
<dbReference type="RefSeq" id="WP_408076060.1">
    <property type="nucleotide sequence ID" value="NZ_JBELQB010000016.1"/>
</dbReference>
<keyword evidence="1" id="KW-1133">Transmembrane helix</keyword>
<evidence type="ECO:0000313" key="3">
    <source>
        <dbReference type="Proteomes" id="UP001629059"/>
    </source>
</evidence>
<evidence type="ECO:0008006" key="4">
    <source>
        <dbReference type="Google" id="ProtNLM"/>
    </source>
</evidence>
<feature type="transmembrane region" description="Helical" evidence="1">
    <location>
        <begin position="176"/>
        <end position="200"/>
    </location>
</feature>
<feature type="transmembrane region" description="Helical" evidence="1">
    <location>
        <begin position="95"/>
        <end position="117"/>
    </location>
</feature>
<protein>
    <recommendedName>
        <fullName evidence="4">Peptidase family M50</fullName>
    </recommendedName>
</protein>
<dbReference type="EMBL" id="JBELQB010000016">
    <property type="protein sequence ID" value="MFL9839107.1"/>
    <property type="molecule type" value="Genomic_DNA"/>
</dbReference>
<dbReference type="Proteomes" id="UP001629059">
    <property type="component" value="Unassembled WGS sequence"/>
</dbReference>
<evidence type="ECO:0000313" key="2">
    <source>
        <dbReference type="EMBL" id="MFL9839107.1"/>
    </source>
</evidence>
<feature type="transmembrane region" description="Helical" evidence="1">
    <location>
        <begin position="129"/>
        <end position="156"/>
    </location>
</feature>
<gene>
    <name evidence="2" type="ORF">ABS768_16485</name>
</gene>
<name>A0ABW8YI00_9FLAO</name>
<organism evidence="2 3">
    <name type="scientific">Flavobacterium rhizophilum</name>
    <dbReference type="NCBI Taxonomy" id="3163296"/>
    <lineage>
        <taxon>Bacteria</taxon>
        <taxon>Pseudomonadati</taxon>
        <taxon>Bacteroidota</taxon>
        <taxon>Flavobacteriia</taxon>
        <taxon>Flavobacteriales</taxon>
        <taxon>Flavobacteriaceae</taxon>
        <taxon>Flavobacterium</taxon>
    </lineage>
</organism>
<comment type="caution">
    <text evidence="2">The sequence shown here is derived from an EMBL/GenBank/DDBJ whole genome shotgun (WGS) entry which is preliminary data.</text>
</comment>
<feature type="transmembrane region" description="Helical" evidence="1">
    <location>
        <begin position="9"/>
        <end position="27"/>
    </location>
</feature>
<keyword evidence="3" id="KW-1185">Reference proteome</keyword>
<evidence type="ECO:0000256" key="1">
    <source>
        <dbReference type="SAM" id="Phobius"/>
    </source>
</evidence>
<accession>A0ABW8YI00</accession>
<reference evidence="2 3" key="1">
    <citation type="submission" date="2024-06" db="EMBL/GenBank/DDBJ databases">
        <authorList>
            <person name="Kaempfer P."/>
            <person name="Viver T."/>
        </authorList>
    </citation>
    <scope>NUCLEOTIDE SEQUENCE [LARGE SCALE GENOMIC DNA]</scope>
    <source>
        <strain evidence="2 3">ST-75</strain>
    </source>
</reference>
<keyword evidence="1" id="KW-0472">Membrane</keyword>